<dbReference type="EMBL" id="JBEPLU010000002">
    <property type="protein sequence ID" value="MET3527971.1"/>
    <property type="molecule type" value="Genomic_DNA"/>
</dbReference>
<reference evidence="6 7" key="1">
    <citation type="submission" date="2024-06" db="EMBL/GenBank/DDBJ databases">
        <title>Genomic Encyclopedia of Type Strains, Phase IV (KMG-IV): sequencing the most valuable type-strain genomes for metagenomic binning, comparative biology and taxonomic classification.</title>
        <authorList>
            <person name="Goeker M."/>
        </authorList>
    </citation>
    <scope>NUCLEOTIDE SEQUENCE [LARGE SCALE GENOMIC DNA]</scope>
    <source>
        <strain evidence="6 7">DSM 17809</strain>
    </source>
</reference>
<evidence type="ECO:0000256" key="3">
    <source>
        <dbReference type="ARBA" id="ARBA00022723"/>
    </source>
</evidence>
<keyword evidence="4" id="KW-0408">Iron</keyword>
<evidence type="ECO:0000313" key="6">
    <source>
        <dbReference type="EMBL" id="MET3527971.1"/>
    </source>
</evidence>
<protein>
    <submittedName>
        <fullName evidence="6">Regulator of cell morphogenesis and NO signaling</fullName>
    </submittedName>
</protein>
<keyword evidence="7" id="KW-1185">Reference proteome</keyword>
<feature type="domain" description="Hemerythrin-like" evidence="5">
    <location>
        <begin position="41"/>
        <end position="167"/>
    </location>
</feature>
<sequence>MTSPNPFQDAVALDEGRGAIAPEADAALIARIVEDFHVPHLKDLLEAIDLARKVEERHADHANAPLGLAELLTGFFDHLSMHQAKEEAVLFPMMLRGVPDLTGPLTVMHSEHDDVRDDLARIGEITHQFTAPEEACRSWRSLYDLCSKFDRELREHIRLEETILFPRFLPAGGPHA</sequence>
<dbReference type="PANTHER" id="PTHR36438">
    <property type="entry name" value="IRON-SULFUR CLUSTER REPAIR PROTEIN YTFE"/>
    <property type="match status" value="1"/>
</dbReference>
<keyword evidence="3" id="KW-0479">Metal-binding</keyword>
<evidence type="ECO:0000259" key="5">
    <source>
        <dbReference type="Pfam" id="PF01814"/>
    </source>
</evidence>
<dbReference type="Proteomes" id="UP001549110">
    <property type="component" value="Unassembled WGS sequence"/>
</dbReference>
<evidence type="ECO:0000313" key="7">
    <source>
        <dbReference type="Proteomes" id="UP001549110"/>
    </source>
</evidence>
<evidence type="ECO:0000256" key="1">
    <source>
        <dbReference type="ARBA" id="ARBA00004496"/>
    </source>
</evidence>
<comment type="subcellular location">
    <subcellularLocation>
        <location evidence="1">Cytoplasm</location>
    </subcellularLocation>
</comment>
<accession>A0ABV2ELR8</accession>
<dbReference type="PANTHER" id="PTHR36438:SF1">
    <property type="entry name" value="IRON-SULFUR CLUSTER REPAIR PROTEIN YTFE"/>
    <property type="match status" value="1"/>
</dbReference>
<comment type="caution">
    <text evidence="6">The sequence shown here is derived from an EMBL/GenBank/DDBJ whole genome shotgun (WGS) entry which is preliminary data.</text>
</comment>
<evidence type="ECO:0000256" key="2">
    <source>
        <dbReference type="ARBA" id="ARBA00022490"/>
    </source>
</evidence>
<name>A0ABV2ELR8_9CAUL</name>
<dbReference type="RefSeq" id="WP_331930649.1">
    <property type="nucleotide sequence ID" value="NZ_JBEPLU010000002.1"/>
</dbReference>
<evidence type="ECO:0000256" key="4">
    <source>
        <dbReference type="ARBA" id="ARBA00023004"/>
    </source>
</evidence>
<dbReference type="Gene3D" id="1.20.120.520">
    <property type="entry name" value="nmb1532 protein domain like"/>
    <property type="match status" value="1"/>
</dbReference>
<gene>
    <name evidence="6" type="ORF">ABID41_003089</name>
</gene>
<dbReference type="InterPro" id="IPR012312">
    <property type="entry name" value="Hemerythrin-like"/>
</dbReference>
<proteinExistence type="predicted"/>
<dbReference type="InterPro" id="IPR019903">
    <property type="entry name" value="RIC_family"/>
</dbReference>
<organism evidence="6 7">
    <name type="scientific">Phenylobacterium koreense</name>
    <dbReference type="NCBI Taxonomy" id="266125"/>
    <lineage>
        <taxon>Bacteria</taxon>
        <taxon>Pseudomonadati</taxon>
        <taxon>Pseudomonadota</taxon>
        <taxon>Alphaproteobacteria</taxon>
        <taxon>Caulobacterales</taxon>
        <taxon>Caulobacteraceae</taxon>
        <taxon>Phenylobacterium</taxon>
    </lineage>
</organism>
<keyword evidence="2" id="KW-0963">Cytoplasm</keyword>
<dbReference type="Pfam" id="PF01814">
    <property type="entry name" value="Hemerythrin"/>
    <property type="match status" value="1"/>
</dbReference>